<reference evidence="2 4" key="1">
    <citation type="submission" date="2015-09" db="EMBL/GenBank/DDBJ databases">
        <authorList>
            <consortium name="Pathogen Informatics"/>
        </authorList>
    </citation>
    <scope>NUCLEOTIDE SEQUENCE [LARGE SCALE GENOMIC DNA]</scope>
    <source>
        <strain evidence="2 4">2789STDY5834878</strain>
    </source>
</reference>
<accession>A0A174ZLZ4</accession>
<keyword evidence="2" id="KW-0808">Transferase</keyword>
<dbReference type="GO" id="GO:0016740">
    <property type="term" value="F:transferase activity"/>
    <property type="evidence" value="ECO:0007669"/>
    <property type="project" value="UniProtKB-KW"/>
</dbReference>
<gene>
    <name evidence="3" type="ORF">DW811_08690</name>
    <name evidence="2" type="ORF">ERS852492_01509</name>
</gene>
<evidence type="ECO:0000313" key="3">
    <source>
        <dbReference type="EMBL" id="RHD07995.1"/>
    </source>
</evidence>
<dbReference type="Gene3D" id="3.90.550.10">
    <property type="entry name" value="Spore Coat Polysaccharide Biosynthesis Protein SpsA, Chain A"/>
    <property type="match status" value="1"/>
</dbReference>
<evidence type="ECO:0000259" key="1">
    <source>
        <dbReference type="Pfam" id="PF00535"/>
    </source>
</evidence>
<dbReference type="RefSeq" id="WP_055286968.1">
    <property type="nucleotide sequence ID" value="NZ_CABIXW010000004.1"/>
</dbReference>
<protein>
    <submittedName>
        <fullName evidence="2">Glycosyl transferase family 2</fullName>
    </submittedName>
    <submittedName>
        <fullName evidence="3">Glycosyltransferase</fullName>
    </submittedName>
</protein>
<name>A0A174ZLZ4_9FIRM</name>
<evidence type="ECO:0000313" key="4">
    <source>
        <dbReference type="Proteomes" id="UP000095780"/>
    </source>
</evidence>
<dbReference type="EMBL" id="CZBV01000004">
    <property type="protein sequence ID" value="CUQ84941.1"/>
    <property type="molecule type" value="Genomic_DNA"/>
</dbReference>
<evidence type="ECO:0000313" key="5">
    <source>
        <dbReference type="Proteomes" id="UP000284794"/>
    </source>
</evidence>
<dbReference type="InterPro" id="IPR001173">
    <property type="entry name" value="Glyco_trans_2-like"/>
</dbReference>
<dbReference type="SUPFAM" id="SSF53448">
    <property type="entry name" value="Nucleotide-diphospho-sugar transferases"/>
    <property type="match status" value="1"/>
</dbReference>
<dbReference type="AlphaFoldDB" id="A0A174ZLZ4"/>
<dbReference type="CDD" id="cd00761">
    <property type="entry name" value="Glyco_tranf_GTA_type"/>
    <property type="match status" value="1"/>
</dbReference>
<dbReference type="InterPro" id="IPR029044">
    <property type="entry name" value="Nucleotide-diphossugar_trans"/>
</dbReference>
<dbReference type="EMBL" id="QSIS01000010">
    <property type="protein sequence ID" value="RHD07995.1"/>
    <property type="molecule type" value="Genomic_DNA"/>
</dbReference>
<feature type="domain" description="Glycosyltransferase 2-like" evidence="1">
    <location>
        <begin position="12"/>
        <end position="183"/>
    </location>
</feature>
<dbReference type="Proteomes" id="UP000095780">
    <property type="component" value="Unassembled WGS sequence"/>
</dbReference>
<dbReference type="Proteomes" id="UP000284794">
    <property type="component" value="Unassembled WGS sequence"/>
</dbReference>
<dbReference type="Pfam" id="PF00535">
    <property type="entry name" value="Glycos_transf_2"/>
    <property type="match status" value="1"/>
</dbReference>
<sequence length="270" mass="31666">MTKEHVNTNHTFAICAYKESPYLEECITSLMEQTVKSEIFIATSTPNKYIDDIAAKYNLKVYVNEGESGITQDWNFAYSKVQTDYVTIAHQDDKYAPEYVENLLAYTAKAKKPLLFFTDYAEIRNGKIVTTNKILKVKRIMLFIMRPKAMWGSRFIRRRVLSLGSPICCPSATYYRPNLMKQVFLNGFRADEDWEAWERLSKLKGDFIFCNKILTYHRIHEDSETTKILNDNKRSEEDYIMYQKFWPKCIAKMLTKAYSKSEESNNMKQG</sequence>
<organism evidence="2 4">
    <name type="scientific">Lachnospira eligens</name>
    <dbReference type="NCBI Taxonomy" id="39485"/>
    <lineage>
        <taxon>Bacteria</taxon>
        <taxon>Bacillati</taxon>
        <taxon>Bacillota</taxon>
        <taxon>Clostridia</taxon>
        <taxon>Lachnospirales</taxon>
        <taxon>Lachnospiraceae</taxon>
        <taxon>Lachnospira</taxon>
    </lineage>
</organism>
<proteinExistence type="predicted"/>
<reference evidence="3 5" key="2">
    <citation type="submission" date="2018-08" db="EMBL/GenBank/DDBJ databases">
        <title>A genome reference for cultivated species of the human gut microbiota.</title>
        <authorList>
            <person name="Zou Y."/>
            <person name="Xue W."/>
            <person name="Luo G."/>
        </authorList>
    </citation>
    <scope>NUCLEOTIDE SEQUENCE [LARGE SCALE GENOMIC DNA]</scope>
    <source>
        <strain evidence="3 5">AM32-2AC</strain>
    </source>
</reference>
<evidence type="ECO:0000313" key="2">
    <source>
        <dbReference type="EMBL" id="CUQ84941.1"/>
    </source>
</evidence>